<dbReference type="Proteomes" id="UP001217945">
    <property type="component" value="Unassembled WGS sequence"/>
</dbReference>
<name>A0A0U5D1M5_LIMRT</name>
<protein>
    <submittedName>
        <fullName evidence="3">DUF951 domain-containing protein</fullName>
    </submittedName>
</protein>
<evidence type="ECO:0000313" key="5">
    <source>
        <dbReference type="EMBL" id="OUN49547.1"/>
    </source>
</evidence>
<evidence type="ECO:0000313" key="4">
    <source>
        <dbReference type="EMBL" id="MDD1382465.1"/>
    </source>
</evidence>
<reference evidence="3" key="7">
    <citation type="submission" date="2021-10" db="EMBL/GenBank/DDBJ databases">
        <title>Evolutionary history and lifestyle of the vertebrate symbiont Limosilactobacillus reuteri.</title>
        <authorList>
            <person name="Zheng J."/>
            <person name="Li F."/>
            <person name="Gaenzle M."/>
            <person name="Walter J."/>
        </authorList>
    </citation>
    <scope>NUCLEOTIDE SEQUENCE</scope>
    <source>
        <strain evidence="3">GQ_1_3_1</strain>
    </source>
</reference>
<reference evidence="9" key="1">
    <citation type="submission" date="2015-10" db="EMBL/GenBank/DDBJ databases">
        <authorList>
            <person name="Crossman L.C."/>
        </authorList>
    </citation>
    <scope>NUCLEOTIDE SEQUENCE [LARGE SCALE GENOMIC DNA]</scope>
    <source>
        <strain evidence="9">20-2</strain>
    </source>
</reference>
<evidence type="ECO:0000313" key="10">
    <source>
        <dbReference type="Proteomes" id="UP000241783"/>
    </source>
</evidence>
<evidence type="ECO:0000313" key="11">
    <source>
        <dbReference type="Proteomes" id="UP000510868"/>
    </source>
</evidence>
<dbReference type="EMBL" id="LN887562">
    <property type="protein sequence ID" value="CUR40688.1"/>
    <property type="molecule type" value="Genomic_DNA"/>
</dbReference>
<reference evidence="4" key="8">
    <citation type="submission" date="2023-02" db="EMBL/GenBank/DDBJ databases">
        <title>Complete genome sequence of Limosilactobacillus reuteri SRCM217616 isolated from Bos taurus feces.</title>
        <authorList>
            <person name="Yang H.-G."/>
            <person name="Kim J.-W."/>
            <person name="Ha G.-S."/>
            <person name="Yang H.-J."/>
            <person name="Jeong D.-Y."/>
        </authorList>
    </citation>
    <scope>NUCLEOTIDE SEQUENCE</scope>
    <source>
        <strain evidence="4">SRCM217616</strain>
    </source>
</reference>
<dbReference type="Proteomes" id="UP000195868">
    <property type="component" value="Unassembled WGS sequence"/>
</dbReference>
<evidence type="ECO:0000313" key="9">
    <source>
        <dbReference type="Proteomes" id="UP000235484"/>
    </source>
</evidence>
<dbReference type="Proteomes" id="UP000241783">
    <property type="component" value="Unassembled WGS sequence"/>
</dbReference>
<dbReference type="RefSeq" id="WP_003670334.1">
    <property type="nucleotide sequence ID" value="NZ_CAKMAK010000003.1"/>
</dbReference>
<dbReference type="Proteomes" id="UP001198026">
    <property type="component" value="Unassembled WGS sequence"/>
</dbReference>
<proteinExistence type="predicted"/>
<dbReference type="Proteomes" id="UP000510868">
    <property type="component" value="Chromosome"/>
</dbReference>
<evidence type="ECO:0000313" key="7">
    <source>
        <dbReference type="EMBL" id="QLQ61436.1"/>
    </source>
</evidence>
<dbReference type="EMBL" id="JAJGWB010000141">
    <property type="protein sequence ID" value="MCC4478165.1"/>
    <property type="molecule type" value="Genomic_DNA"/>
</dbReference>
<sequence length="65" mass="7384">MTAYDKGDIVMMKKAHPCGTNRWKITRVGADIKIECQGCGHIVMMTRQKFDKGLKKVIEKADQDD</sequence>
<dbReference type="EMBL" id="LN887457">
    <property type="protein sequence ID" value="CUR39557.1"/>
    <property type="molecule type" value="Genomic_DNA"/>
</dbReference>
<evidence type="ECO:0000313" key="3">
    <source>
        <dbReference type="EMBL" id="MCC4478165.1"/>
    </source>
</evidence>
<evidence type="ECO:0000313" key="8">
    <source>
        <dbReference type="Proteomes" id="UP000195868"/>
    </source>
</evidence>
<reference evidence="8" key="3">
    <citation type="submission" date="2017-04" db="EMBL/GenBank/DDBJ databases">
        <title>Function of individual gut microbiota members based on whole genome sequencing of pure cultures obtained from chicken caecum.</title>
        <authorList>
            <person name="Medvecky M."/>
            <person name="Cejkova D."/>
            <person name="Polansky O."/>
            <person name="Karasova D."/>
            <person name="Kubasova T."/>
            <person name="Cizek A."/>
            <person name="Rychlik I."/>
        </authorList>
    </citation>
    <scope>NUCLEOTIDE SEQUENCE [LARGE SCALE GENOMIC DNA]</scope>
    <source>
        <strain evidence="8">An71</strain>
    </source>
</reference>
<dbReference type="EMBL" id="NFHN01000006">
    <property type="protein sequence ID" value="OUN49547.1"/>
    <property type="molecule type" value="Genomic_DNA"/>
</dbReference>
<organism evidence="1">
    <name type="scientific">Limosilactobacillus reuteri</name>
    <name type="common">Lactobacillus reuteri</name>
    <dbReference type="NCBI Taxonomy" id="1598"/>
    <lineage>
        <taxon>Bacteria</taxon>
        <taxon>Bacillati</taxon>
        <taxon>Bacillota</taxon>
        <taxon>Bacilli</taxon>
        <taxon>Lactobacillales</taxon>
        <taxon>Lactobacillaceae</taxon>
        <taxon>Limosilactobacillus</taxon>
    </lineage>
</organism>
<dbReference type="InterPro" id="IPR009296">
    <property type="entry name" value="DUF951"/>
</dbReference>
<evidence type="ECO:0000313" key="2">
    <source>
        <dbReference type="EMBL" id="CUR40688.1"/>
    </source>
</evidence>
<dbReference type="Proteomes" id="UP000235484">
    <property type="component" value="Unassembled WGS sequence"/>
</dbReference>
<dbReference type="EMBL" id="CP059275">
    <property type="protein sequence ID" value="QLQ61436.1"/>
    <property type="molecule type" value="Genomic_DNA"/>
</dbReference>
<dbReference type="EMBL" id="PZQO01000009">
    <property type="protein sequence ID" value="PTM29805.1"/>
    <property type="molecule type" value="Genomic_DNA"/>
</dbReference>
<reference evidence="7 11" key="6">
    <citation type="submission" date="2020-07" db="EMBL/GenBank/DDBJ databases">
        <title>Genome sequence of Lactobacillus reuteri CNEI-KCA3 isolated from the faeces of a reared-broiler chicken, South-East Nigeria, reveals presence of CRISPR arrays.</title>
        <authorList>
            <person name="Anukam K.C."/>
            <person name="Ibezim C.N."/>
            <person name="BeecK W.V."/>
            <person name="Allonsius C."/>
            <person name="Broek M.D."/>
            <person name="Tuyaerts I."/>
            <person name="Attama A."/>
            <person name="Esimone C.O."/>
            <person name="Lebeer S."/>
        </authorList>
    </citation>
    <scope>NUCLEOTIDE SEQUENCE [LARGE SCALE GENOMIC DNA]</scope>
    <source>
        <strain evidence="7 11">CNEI-KCA3</strain>
    </source>
</reference>
<dbReference type="PANTHER" id="PTHR38455:SF1">
    <property type="entry name" value="DUF951 DOMAIN-CONTAINING PROTEIN"/>
    <property type="match status" value="1"/>
</dbReference>
<dbReference type="PANTHER" id="PTHR38455">
    <property type="entry name" value="HYPOTHETICAL CYTOSOLIC PROTEIN"/>
    <property type="match status" value="1"/>
</dbReference>
<accession>A0A0U5D1M5</accession>
<reference evidence="1" key="2">
    <citation type="submission" date="2015-10" db="EMBL/GenBank/DDBJ databases">
        <authorList>
            <person name="Gilbert D.G."/>
        </authorList>
    </citation>
    <scope>NUCLEOTIDE SEQUENCE</scope>
    <source>
        <strain evidence="2">20-2</strain>
        <strain evidence="1">3c6</strain>
    </source>
</reference>
<gene>
    <name evidence="5" type="ORF">B5G22_02385</name>
    <name evidence="6" type="ORF">DA796_04030</name>
    <name evidence="7" type="ORF">HHK02_09780</name>
    <name evidence="3" type="ORF">LMB76_08085</name>
    <name evidence="2" type="ORF">LRLP16767_LR202_00747</name>
    <name evidence="1" type="ORF">LRLP16767_LR3C6_01524</name>
    <name evidence="4" type="ORF">PSQ53_05815</name>
</gene>
<evidence type="ECO:0000313" key="1">
    <source>
        <dbReference type="EMBL" id="CUR39557.1"/>
    </source>
</evidence>
<dbReference type="AlphaFoldDB" id="A0A0U5D1M5"/>
<reference evidence="6 10" key="5">
    <citation type="submission" date="2018-03" db="EMBL/GenBank/DDBJ databases">
        <title>Genome Sequences of Lactobacillus sp. Isolates from Traditional Turkish Sourdough.</title>
        <authorList>
            <person name="Skory C.D."/>
            <person name="Dertli E."/>
        </authorList>
    </citation>
    <scope>NUCLEOTIDE SEQUENCE [LARGE SCALE GENOMIC DNA]</scope>
    <source>
        <strain evidence="6 10">E81</strain>
    </source>
</reference>
<evidence type="ECO:0000313" key="6">
    <source>
        <dbReference type="EMBL" id="PTM29805.1"/>
    </source>
</evidence>
<reference evidence="5" key="4">
    <citation type="journal article" date="2018" name="BMC Genomics">
        <title>Whole genome sequencing and function prediction of 133 gut anaerobes isolated from chicken caecum in pure cultures.</title>
        <authorList>
            <person name="Medvecky M."/>
            <person name="Cejkova D."/>
            <person name="Polansky O."/>
            <person name="Karasova D."/>
            <person name="Kubasova T."/>
            <person name="Cizek A."/>
            <person name="Rychlik I."/>
        </authorList>
    </citation>
    <scope>NUCLEOTIDE SEQUENCE</scope>
    <source>
        <strain evidence="5">An71</strain>
    </source>
</reference>
<dbReference type="PIRSF" id="PIRSF037263">
    <property type="entry name" value="DUF951_bac"/>
    <property type="match status" value="1"/>
</dbReference>
<dbReference type="Pfam" id="PF06107">
    <property type="entry name" value="DUF951"/>
    <property type="match status" value="1"/>
</dbReference>
<dbReference type="EMBL" id="JAQTKT010000001">
    <property type="protein sequence ID" value="MDD1382465.1"/>
    <property type="molecule type" value="Genomic_DNA"/>
</dbReference>